<protein>
    <submittedName>
        <fullName evidence="1">Uncharacterized protein</fullName>
    </submittedName>
</protein>
<evidence type="ECO:0000313" key="2">
    <source>
        <dbReference type="Proteomes" id="UP000017119"/>
    </source>
</evidence>
<dbReference type="HOGENOM" id="CLU_068041_0_0_14"/>
<dbReference type="STRING" id="1403316.PRV_00940"/>
<proteinExistence type="predicted"/>
<sequence length="369" mass="43199">MVITEESKNGSEKKVSLENGLNFTVTRYKEDRDYKNRIKIGVNCMNGDLIGWGNDFLDKQPKTNFGWDKFQHTFEKGLKGYLNLIFGCDYRKAVEAADSDGWWNIEEFGRERENVAMVGIVARNGKVNGKRILKVSEGNYTRGTISVGNANFEEIWKIFEGRRPRGADRRVSITNTAVEVWMYRRNDFESSYIPRIQKLVRESIARSLIRIVFGAQWCIEKGWDGARKRQNCKRNDKYQVSEEFKEIGLQNTQSEIFNDLKLDGREGFTWQPGNGVNGKPKWMWDNIKKWDLKNNERQWWSKVKEYLQDISKSSWFYNQNIKIAKILCYEIFKGLIGQEKLQLIKSKEKWCKVGWNGATCLNSGIIWKK</sequence>
<name>U5NFF5_9MOLU</name>
<dbReference type="RefSeq" id="WP_022769238.1">
    <property type="nucleotide sequence ID" value="NC_022575.1"/>
</dbReference>
<dbReference type="KEGG" id="mpv:PRV_00940"/>
<keyword evidence="2" id="KW-1185">Reference proteome</keyword>
<reference evidence="1 2" key="1">
    <citation type="journal article" date="2013" name="Genome Announc.">
        <title>Genome Sequence of Mycoplasma parvum (Formerly Eperythrozoon parvum), a Diminutive Hemoplasma of the Pig.</title>
        <authorList>
            <person name="do Nascimento N.C."/>
            <person name="Dos Santos A.P."/>
            <person name="Chu Y."/>
            <person name="Guimaraes A.M."/>
            <person name="Pagliaro A."/>
            <person name="Messick J.B."/>
        </authorList>
    </citation>
    <scope>NUCLEOTIDE SEQUENCE [LARGE SCALE GENOMIC DNA]</scope>
    <source>
        <strain evidence="1 2">Indiana</strain>
    </source>
</reference>
<gene>
    <name evidence="1" type="ORF">PRV_00940</name>
</gene>
<dbReference type="AlphaFoldDB" id="U5NFF5"/>
<dbReference type="PATRIC" id="fig|1403316.3.peg.163"/>
<accession>U5NFF5</accession>
<organism evidence="1 2">
    <name type="scientific">Mycoplasma parvum str. Indiana</name>
    <dbReference type="NCBI Taxonomy" id="1403316"/>
    <lineage>
        <taxon>Bacteria</taxon>
        <taxon>Bacillati</taxon>
        <taxon>Mycoplasmatota</taxon>
        <taxon>Mollicutes</taxon>
        <taxon>Mycoplasmataceae</taxon>
        <taxon>Mycoplasma</taxon>
    </lineage>
</organism>
<dbReference type="Proteomes" id="UP000017119">
    <property type="component" value="Chromosome"/>
</dbReference>
<evidence type="ECO:0000313" key="1">
    <source>
        <dbReference type="EMBL" id="AGX88953.1"/>
    </source>
</evidence>
<dbReference type="EMBL" id="CP006771">
    <property type="protein sequence ID" value="AGX88953.1"/>
    <property type="molecule type" value="Genomic_DNA"/>
</dbReference>